<dbReference type="Proteomes" id="UP000012073">
    <property type="component" value="Unassembled WGS sequence"/>
</dbReference>
<evidence type="ECO:0000313" key="3">
    <source>
        <dbReference type="Proteomes" id="UP000012073"/>
    </source>
</evidence>
<feature type="signal peptide" evidence="1">
    <location>
        <begin position="1"/>
        <end position="22"/>
    </location>
</feature>
<reference evidence="3" key="1">
    <citation type="journal article" date="2013" name="Proc. Natl. Acad. Sci. U.S.A.">
        <title>Genome structure and metabolic features in the red seaweed Chondrus crispus shed light on evolution of the Archaeplastida.</title>
        <authorList>
            <person name="Collen J."/>
            <person name="Porcel B."/>
            <person name="Carre W."/>
            <person name="Ball S.G."/>
            <person name="Chaparro C."/>
            <person name="Tonon T."/>
            <person name="Barbeyron T."/>
            <person name="Michel G."/>
            <person name="Noel B."/>
            <person name="Valentin K."/>
            <person name="Elias M."/>
            <person name="Artiguenave F."/>
            <person name="Arun A."/>
            <person name="Aury J.M."/>
            <person name="Barbosa-Neto J.F."/>
            <person name="Bothwell J.H."/>
            <person name="Bouget F.Y."/>
            <person name="Brillet L."/>
            <person name="Cabello-Hurtado F."/>
            <person name="Capella-Gutierrez S."/>
            <person name="Charrier B."/>
            <person name="Cladiere L."/>
            <person name="Cock J.M."/>
            <person name="Coelho S.M."/>
            <person name="Colleoni C."/>
            <person name="Czjzek M."/>
            <person name="Da Silva C."/>
            <person name="Delage L."/>
            <person name="Denoeud F."/>
            <person name="Deschamps P."/>
            <person name="Dittami S.M."/>
            <person name="Gabaldon T."/>
            <person name="Gachon C.M."/>
            <person name="Groisillier A."/>
            <person name="Herve C."/>
            <person name="Jabbari K."/>
            <person name="Katinka M."/>
            <person name="Kloareg B."/>
            <person name="Kowalczyk N."/>
            <person name="Labadie K."/>
            <person name="Leblanc C."/>
            <person name="Lopez P.J."/>
            <person name="McLachlan D.H."/>
            <person name="Meslet-Cladiere L."/>
            <person name="Moustafa A."/>
            <person name="Nehr Z."/>
            <person name="Nyvall Collen P."/>
            <person name="Panaud O."/>
            <person name="Partensky F."/>
            <person name="Poulain J."/>
            <person name="Rensing S.A."/>
            <person name="Rousvoal S."/>
            <person name="Samson G."/>
            <person name="Symeonidi A."/>
            <person name="Weissenbach J."/>
            <person name="Zambounis A."/>
            <person name="Wincker P."/>
            <person name="Boyen C."/>
        </authorList>
    </citation>
    <scope>NUCLEOTIDE SEQUENCE [LARGE SCALE GENOMIC DNA]</scope>
    <source>
        <strain evidence="3">cv. Stackhouse</strain>
    </source>
</reference>
<keyword evidence="1" id="KW-0732">Signal</keyword>
<keyword evidence="3" id="KW-1185">Reference proteome</keyword>
<sequence length="293" mass="32269">MNRLGATVLLAMILAMAPSTMAEVGECMYGDDQCSCKMGSGESGVCLDLISGSDNDGMCKSRYCKSGWTCACQGRTDLCNMTEIRARIPGGTSGSDPIRQAVGEMIPCHEETRMSAASRGKLILGSFLPKYSRKGLLNGNCKHLAWWVDGKMIQSYGNEQVSADNVDEILNARANNTLFPLRPGSVIAFRFKNASYHCFNSFATVLVNGTELDTNNPTVKVRFSRAHKSNWFAPDANIVYAEDESTAAVTDFVPMRRKMLFDGSDIANGKDNWKPPDGSEDHKRSNFYFRFEV</sequence>
<proteinExistence type="predicted"/>
<dbReference type="EMBL" id="HG001662">
    <property type="protein sequence ID" value="CDF33922.1"/>
    <property type="molecule type" value="Genomic_DNA"/>
</dbReference>
<accession>R7Q5X4</accession>
<dbReference type="Gramene" id="CDF33922">
    <property type="protein sequence ID" value="CDF33922"/>
    <property type="gene ID" value="CHC_T00002598001"/>
</dbReference>
<organism evidence="2 3">
    <name type="scientific">Chondrus crispus</name>
    <name type="common">Carrageen Irish moss</name>
    <name type="synonym">Polymorpha crispa</name>
    <dbReference type="NCBI Taxonomy" id="2769"/>
    <lineage>
        <taxon>Eukaryota</taxon>
        <taxon>Rhodophyta</taxon>
        <taxon>Florideophyceae</taxon>
        <taxon>Rhodymeniophycidae</taxon>
        <taxon>Gigartinales</taxon>
        <taxon>Gigartinaceae</taxon>
        <taxon>Chondrus</taxon>
    </lineage>
</organism>
<protein>
    <submittedName>
        <fullName evidence="2">Uncharacterized protein</fullName>
    </submittedName>
</protein>
<gene>
    <name evidence="2" type="ORF">CHC_T00002598001</name>
</gene>
<name>R7Q5X4_CHOCR</name>
<dbReference type="AlphaFoldDB" id="R7Q5X4"/>
<evidence type="ECO:0000313" key="2">
    <source>
        <dbReference type="EMBL" id="CDF33922.1"/>
    </source>
</evidence>
<dbReference type="OrthoDB" id="3289at2759"/>
<dbReference type="GeneID" id="17321471"/>
<dbReference type="RefSeq" id="XP_005713741.1">
    <property type="nucleotide sequence ID" value="XM_005713684.1"/>
</dbReference>
<dbReference type="KEGG" id="ccp:CHC_T00002598001"/>
<evidence type="ECO:0000256" key="1">
    <source>
        <dbReference type="SAM" id="SignalP"/>
    </source>
</evidence>
<feature type="chain" id="PRO_5004442602" evidence="1">
    <location>
        <begin position="23"/>
        <end position="293"/>
    </location>
</feature>